<dbReference type="OrthoDB" id="411372at2759"/>
<dbReference type="GO" id="GO:0008270">
    <property type="term" value="F:zinc ion binding"/>
    <property type="evidence" value="ECO:0007669"/>
    <property type="project" value="UniProtKB-KW"/>
</dbReference>
<gene>
    <name evidence="4" type="ORF">NAEGRDRAFT_80284</name>
</gene>
<feature type="compositionally biased region" description="Polar residues" evidence="2">
    <location>
        <begin position="153"/>
        <end position="162"/>
    </location>
</feature>
<feature type="compositionally biased region" description="Low complexity" evidence="2">
    <location>
        <begin position="129"/>
        <end position="152"/>
    </location>
</feature>
<feature type="compositionally biased region" description="Low complexity" evidence="2">
    <location>
        <begin position="411"/>
        <end position="424"/>
    </location>
</feature>
<dbReference type="Proteomes" id="UP000006671">
    <property type="component" value="Unassembled WGS sequence"/>
</dbReference>
<organism evidence="5">
    <name type="scientific">Naegleria gruberi</name>
    <name type="common">Amoeba</name>
    <dbReference type="NCBI Taxonomy" id="5762"/>
    <lineage>
        <taxon>Eukaryota</taxon>
        <taxon>Discoba</taxon>
        <taxon>Heterolobosea</taxon>
        <taxon>Tetramitia</taxon>
        <taxon>Eutetramitia</taxon>
        <taxon>Vahlkampfiidae</taxon>
        <taxon>Naegleria</taxon>
    </lineage>
</organism>
<evidence type="ECO:0000256" key="2">
    <source>
        <dbReference type="SAM" id="MobiDB-lite"/>
    </source>
</evidence>
<dbReference type="RefSeq" id="XP_002675656.1">
    <property type="nucleotide sequence ID" value="XM_002675610.1"/>
</dbReference>
<dbReference type="EMBL" id="GG738877">
    <property type="protein sequence ID" value="EFC42912.1"/>
    <property type="molecule type" value="Genomic_DNA"/>
</dbReference>
<keyword evidence="1" id="KW-0862">Zinc</keyword>
<name>D2VK96_NAEGR</name>
<dbReference type="AlphaFoldDB" id="D2VK96"/>
<dbReference type="Pfam" id="PF14608">
    <property type="entry name" value="zf-CCCH_2"/>
    <property type="match status" value="2"/>
</dbReference>
<dbReference type="InterPro" id="IPR000571">
    <property type="entry name" value="Znf_CCCH"/>
</dbReference>
<evidence type="ECO:0000256" key="1">
    <source>
        <dbReference type="PROSITE-ProRule" id="PRU00723"/>
    </source>
</evidence>
<evidence type="ECO:0000313" key="4">
    <source>
        <dbReference type="EMBL" id="EFC42912.1"/>
    </source>
</evidence>
<evidence type="ECO:0000313" key="5">
    <source>
        <dbReference type="Proteomes" id="UP000006671"/>
    </source>
</evidence>
<feature type="compositionally biased region" description="Low complexity" evidence="2">
    <location>
        <begin position="433"/>
        <end position="443"/>
    </location>
</feature>
<dbReference type="PROSITE" id="PS50103">
    <property type="entry name" value="ZF_C3H1"/>
    <property type="match status" value="2"/>
</dbReference>
<dbReference type="GeneID" id="8862903"/>
<feature type="domain" description="C3H1-type" evidence="3">
    <location>
        <begin position="346"/>
        <end position="373"/>
    </location>
</feature>
<dbReference type="Pfam" id="PF00642">
    <property type="entry name" value="zf-CCCH"/>
    <property type="match status" value="1"/>
</dbReference>
<dbReference type="KEGG" id="ngr:NAEGRDRAFT_80284"/>
<keyword evidence="1 4" id="KW-0863">Zinc-finger</keyword>
<keyword evidence="5" id="KW-1185">Reference proteome</keyword>
<feature type="domain" description="C3H1-type" evidence="3">
    <location>
        <begin position="447"/>
        <end position="474"/>
    </location>
</feature>
<proteinExistence type="predicted"/>
<protein>
    <submittedName>
        <fullName evidence="4">Makorin RING zinc-finger protein</fullName>
    </submittedName>
</protein>
<feature type="zinc finger region" description="C3H1-type" evidence="1">
    <location>
        <begin position="447"/>
        <end position="474"/>
    </location>
</feature>
<feature type="region of interest" description="Disordered" evidence="2">
    <location>
        <begin position="409"/>
        <end position="443"/>
    </location>
</feature>
<dbReference type="SMART" id="SM00356">
    <property type="entry name" value="ZnF_C3H1"/>
    <property type="match status" value="3"/>
</dbReference>
<dbReference type="InParanoid" id="D2VK96"/>
<dbReference type="Gene3D" id="4.10.1000.10">
    <property type="entry name" value="Zinc finger, CCCH-type"/>
    <property type="match status" value="1"/>
</dbReference>
<dbReference type="OMA" id="FGHECYY"/>
<feature type="region of interest" description="Disordered" evidence="2">
    <location>
        <begin position="105"/>
        <end position="162"/>
    </location>
</feature>
<keyword evidence="1" id="KW-0479">Metal-binding</keyword>
<evidence type="ECO:0000259" key="3">
    <source>
        <dbReference type="PROSITE" id="PS50103"/>
    </source>
</evidence>
<accession>D2VK96</accession>
<dbReference type="VEuPathDB" id="AmoebaDB:NAEGRDRAFT_80284"/>
<reference evidence="4 5" key="1">
    <citation type="journal article" date="2010" name="Cell">
        <title>The genome of Naegleria gruberi illuminates early eukaryotic versatility.</title>
        <authorList>
            <person name="Fritz-Laylin L.K."/>
            <person name="Prochnik S.E."/>
            <person name="Ginger M.L."/>
            <person name="Dacks J.B."/>
            <person name="Carpenter M.L."/>
            <person name="Field M.C."/>
            <person name="Kuo A."/>
            <person name="Paredez A."/>
            <person name="Chapman J."/>
            <person name="Pham J."/>
            <person name="Shu S."/>
            <person name="Neupane R."/>
            <person name="Cipriano M."/>
            <person name="Mancuso J."/>
            <person name="Tu H."/>
            <person name="Salamov A."/>
            <person name="Lindquist E."/>
            <person name="Shapiro H."/>
            <person name="Lucas S."/>
            <person name="Grigoriev I.V."/>
            <person name="Cande W.Z."/>
            <person name="Fulton C."/>
            <person name="Rokhsar D.S."/>
            <person name="Dawson S.C."/>
        </authorList>
    </citation>
    <scope>NUCLEOTIDE SEQUENCE [LARGE SCALE GENOMIC DNA]</scope>
    <source>
        <strain evidence="4 5">NEG-M</strain>
    </source>
</reference>
<sequence length="524" mass="57926">MNIPYSNKKHFNNSYHHPQQQDENLLGMSYQTTSVHPMNFNNSFKQFKNEQQYGTPVSDSGSNFASSYSSNTSSSFSSASSLALSNLGSSFSSAHSTSTMGSPPNFYYGSSPNPHPINGSLNTSHTKPNIFTPTITSSNTNNDNNQTINTFSTPKSGATQTRPIVHSRPMSWDDVGEYARQSYSTSCNSGGLFVNELSSSMDDLTLASSPGLFGGSQFGSSLSTSSYANSFNESKIDNMTSSNPIDNMFVRSVVDKVLSDENNQDDQFHSNSLTTFKPRPTNQFHQRATSVDRYLHPQQAFKNTATPVNRRTLSQSCPTGMAQMNGVGYQLFQQQQTLSPNTTQQDDSAQLCRFYYSPEGCQVENCPFVHSNTTLIVPQTHNSHTRVQQQQQPQVKSKSSFTVINFGSSIPHSPSLPQQNPSSNGALPMASDNSCATNTPNSNNSNQTVQQVCQFFKKGECKFGDKCRNIHLKNKSKIDEQSRKKLKSIRCRFGVNCPFGHECYYYHTEADFEDTPSNNGNNTD</sequence>
<feature type="zinc finger region" description="C3H1-type" evidence="1">
    <location>
        <begin position="346"/>
        <end position="373"/>
    </location>
</feature>